<dbReference type="AlphaFoldDB" id="A0A2G3DX85"/>
<dbReference type="InterPro" id="IPR035965">
    <property type="entry name" value="PAS-like_dom_sf"/>
</dbReference>
<reference evidence="3 4" key="2">
    <citation type="submission" date="2017-10" db="EMBL/GenBank/DDBJ databases">
        <authorList>
            <person name="Banno H."/>
            <person name="Chua N.-H."/>
        </authorList>
    </citation>
    <scope>NUCLEOTIDE SEQUENCE [LARGE SCALE GENOMIC DNA]</scope>
    <source>
        <strain evidence="3 4">JK626</strain>
    </source>
</reference>
<evidence type="ECO:0000259" key="2">
    <source>
        <dbReference type="PROSITE" id="PS50887"/>
    </source>
</evidence>
<name>A0A2G3DX85_9FIRM</name>
<dbReference type="CDD" id="cd00130">
    <property type="entry name" value="PAS"/>
    <property type="match status" value="1"/>
</dbReference>
<dbReference type="PANTHER" id="PTHR33121">
    <property type="entry name" value="CYCLIC DI-GMP PHOSPHODIESTERASE PDEF"/>
    <property type="match status" value="1"/>
</dbReference>
<dbReference type="CDD" id="cd01948">
    <property type="entry name" value="EAL"/>
    <property type="match status" value="1"/>
</dbReference>
<dbReference type="Proteomes" id="UP000225889">
    <property type="component" value="Unassembled WGS sequence"/>
</dbReference>
<dbReference type="InterPro" id="IPR013655">
    <property type="entry name" value="PAS_fold_3"/>
</dbReference>
<dbReference type="Pfam" id="PF08447">
    <property type="entry name" value="PAS_3"/>
    <property type="match status" value="1"/>
</dbReference>
<feature type="domain" description="EAL" evidence="1">
    <location>
        <begin position="316"/>
        <end position="570"/>
    </location>
</feature>
<dbReference type="InterPro" id="IPR035919">
    <property type="entry name" value="EAL_sf"/>
</dbReference>
<dbReference type="InterPro" id="IPR050706">
    <property type="entry name" value="Cyclic-di-GMP_PDE-like"/>
</dbReference>
<reference evidence="3 4" key="1">
    <citation type="submission" date="2017-10" db="EMBL/GenBank/DDBJ databases">
        <title>Resolving the taxonomy of Roseburia spp., Eubacterium rectale and Agathobacter spp. through phylogenomic analysis.</title>
        <authorList>
            <person name="Sheridan P.O."/>
            <person name="Walker A.W."/>
            <person name="Duncan S.H."/>
            <person name="Scott K.P."/>
            <person name="Toole P.W.O."/>
            <person name="Luis P."/>
            <person name="Flint H.J."/>
        </authorList>
    </citation>
    <scope>NUCLEOTIDE SEQUENCE [LARGE SCALE GENOMIC DNA]</scope>
    <source>
        <strain evidence="3 4">JK626</strain>
    </source>
</reference>
<dbReference type="InterPro" id="IPR000014">
    <property type="entry name" value="PAS"/>
</dbReference>
<dbReference type="EMBL" id="PDYF01000008">
    <property type="protein sequence ID" value="PHU35614.1"/>
    <property type="molecule type" value="Genomic_DNA"/>
</dbReference>
<dbReference type="InterPro" id="IPR000160">
    <property type="entry name" value="GGDEF_dom"/>
</dbReference>
<dbReference type="Pfam" id="PF00563">
    <property type="entry name" value="EAL"/>
    <property type="match status" value="1"/>
</dbReference>
<dbReference type="InterPro" id="IPR029787">
    <property type="entry name" value="Nucleotide_cyclase"/>
</dbReference>
<dbReference type="Pfam" id="PF00990">
    <property type="entry name" value="GGDEF"/>
    <property type="match status" value="1"/>
</dbReference>
<feature type="domain" description="GGDEF" evidence="2">
    <location>
        <begin position="180"/>
        <end position="307"/>
    </location>
</feature>
<dbReference type="Gene3D" id="3.30.70.270">
    <property type="match status" value="1"/>
</dbReference>
<dbReference type="CDD" id="cd01949">
    <property type="entry name" value="GGDEF"/>
    <property type="match status" value="1"/>
</dbReference>
<dbReference type="SUPFAM" id="SSF55073">
    <property type="entry name" value="Nucleotide cyclase"/>
    <property type="match status" value="1"/>
</dbReference>
<comment type="caution">
    <text evidence="3">The sequence shown here is derived from an EMBL/GenBank/DDBJ whole genome shotgun (WGS) entry which is preliminary data.</text>
</comment>
<sequence length="577" mass="66728">MSDNYYITDMSGRLPVGLPGGFFIYEAGGNEQILFADENVIRLFGCKTFDEFLEYVDGTFKGMVHPDDFHKIENQIEAQTIYAEKRHDYVRYRIIPKNGDVRYIEDFGHLLHWPNGRSFYYVFIVDVEENEYANNASNSFAEAEVLAANRETDELTGLLTMAFFYNKVQVLLNSPDFRRQDVAFIHFDIPNFKLYNERHGFIMGDEILKDLGKTIRTVFSGATVARFSDDHFVVFTTTPKDEVIENVEEIYRKMLLTEDVNKKVKVKAGIYFMEDPHAEVGLACDHARLACNSIKNRHDVNYCIYDDIIRDGLRRQQFVVDHIDEAIANDYIKVFYQPIIRVETGKICGYEALVRWIDPNDGMLPPSYFVETLEKFHLIHFVDEFVVKKVCQDIRRLADQGEELVPVSINVSRLDFEVCDVFKLLSDFCEIYQIPHNMIEVEITESAFNDNTGIIKDATKKIREADFDVWIDDFGSGYSSLNTIAEYEFDVLKLDMVFLRGYEKNPKSKPLMKYIVSATNAMGILPLCEGVETEESYEFLKEIGCNMAQGYYFSKPMPLDALIDSMYAKGYEWEELG</sequence>
<dbReference type="InterPro" id="IPR001633">
    <property type="entry name" value="EAL_dom"/>
</dbReference>
<dbReference type="GO" id="GO:0071111">
    <property type="term" value="F:cyclic-guanylate-specific phosphodiesterase activity"/>
    <property type="evidence" value="ECO:0007669"/>
    <property type="project" value="InterPro"/>
</dbReference>
<dbReference type="Gene3D" id="3.20.20.450">
    <property type="entry name" value="EAL domain"/>
    <property type="match status" value="1"/>
</dbReference>
<proteinExistence type="predicted"/>
<accession>A0A2G3DX85</accession>
<dbReference type="PANTHER" id="PTHR33121:SF70">
    <property type="entry name" value="SIGNALING PROTEIN YKOW"/>
    <property type="match status" value="1"/>
</dbReference>
<dbReference type="PROSITE" id="PS50887">
    <property type="entry name" value="GGDEF"/>
    <property type="match status" value="1"/>
</dbReference>
<dbReference type="Gene3D" id="3.30.450.20">
    <property type="entry name" value="PAS domain"/>
    <property type="match status" value="1"/>
</dbReference>
<dbReference type="SMART" id="SM00267">
    <property type="entry name" value="GGDEF"/>
    <property type="match status" value="1"/>
</dbReference>
<evidence type="ECO:0000259" key="1">
    <source>
        <dbReference type="PROSITE" id="PS50883"/>
    </source>
</evidence>
<gene>
    <name evidence="3" type="ORF">CSX01_03160</name>
</gene>
<dbReference type="SUPFAM" id="SSF55785">
    <property type="entry name" value="PYP-like sensor domain (PAS domain)"/>
    <property type="match status" value="1"/>
</dbReference>
<dbReference type="InterPro" id="IPR043128">
    <property type="entry name" value="Rev_trsase/Diguanyl_cyclase"/>
</dbReference>
<dbReference type="RefSeq" id="WP_099391418.1">
    <property type="nucleotide sequence ID" value="NZ_PDYF01000008.1"/>
</dbReference>
<dbReference type="PROSITE" id="PS50883">
    <property type="entry name" value="EAL"/>
    <property type="match status" value="1"/>
</dbReference>
<dbReference type="NCBIfam" id="TIGR00254">
    <property type="entry name" value="GGDEF"/>
    <property type="match status" value="1"/>
</dbReference>
<dbReference type="SUPFAM" id="SSF141868">
    <property type="entry name" value="EAL domain-like"/>
    <property type="match status" value="1"/>
</dbReference>
<protein>
    <submittedName>
        <fullName evidence="3">Diguanylate cyclase</fullName>
    </submittedName>
</protein>
<evidence type="ECO:0000313" key="3">
    <source>
        <dbReference type="EMBL" id="PHU35614.1"/>
    </source>
</evidence>
<dbReference type="SMART" id="SM00052">
    <property type="entry name" value="EAL"/>
    <property type="match status" value="1"/>
</dbReference>
<organism evidence="3 4">
    <name type="scientific">Pseudobutyrivibrio ruminis</name>
    <dbReference type="NCBI Taxonomy" id="46206"/>
    <lineage>
        <taxon>Bacteria</taxon>
        <taxon>Bacillati</taxon>
        <taxon>Bacillota</taxon>
        <taxon>Clostridia</taxon>
        <taxon>Lachnospirales</taxon>
        <taxon>Lachnospiraceae</taxon>
        <taxon>Pseudobutyrivibrio</taxon>
    </lineage>
</organism>
<evidence type="ECO:0000313" key="4">
    <source>
        <dbReference type="Proteomes" id="UP000225889"/>
    </source>
</evidence>